<keyword evidence="4" id="KW-1185">Reference proteome</keyword>
<organism evidence="3 4">
    <name type="scientific">Hyphomicrobium album</name>
    <dbReference type="NCBI Taxonomy" id="2665159"/>
    <lineage>
        <taxon>Bacteria</taxon>
        <taxon>Pseudomonadati</taxon>
        <taxon>Pseudomonadota</taxon>
        <taxon>Alphaproteobacteria</taxon>
        <taxon>Hyphomicrobiales</taxon>
        <taxon>Hyphomicrobiaceae</taxon>
        <taxon>Hyphomicrobium</taxon>
    </lineage>
</organism>
<dbReference type="Gene3D" id="3.30.70.1230">
    <property type="entry name" value="Nucleotide cyclase"/>
    <property type="match status" value="1"/>
</dbReference>
<dbReference type="Proteomes" id="UP000440694">
    <property type="component" value="Unassembled WGS sequence"/>
</dbReference>
<dbReference type="SMART" id="SM01080">
    <property type="entry name" value="CHASE2"/>
    <property type="match status" value="1"/>
</dbReference>
<feature type="transmembrane region" description="Helical" evidence="1">
    <location>
        <begin position="416"/>
        <end position="436"/>
    </location>
</feature>
<sequence length="729" mass="77728">MSALRSPSIHVLLAAALLVVAVLLRVADPAPVSRLRLSVFDTYLDLAPRQLDPTLPVRIVDIDDASLHKLGQWPWPRTRLAEIVERLKEAGARTITLDLILAEPDRWSAGEFAKLFSEQPDLKLLVDKATALPSNDARLAAAIAASPSIIGLAGETAGTAPPPKPHVGFAIAGDDPLQFVPRFRGTVPSLSVLTDAAKGLGAVNWLPERDQVVRRVPLLLSIGGVLYPSLPLETLRIATKETTVFVRSSGGSGFTAFGQRTGVEQVRVGKTVLPTDPDGELWLRFARPDPRRYISAYRVLVPSFDPKEVAGRDILIGTSAVGLLDLRATPLDPAVPGVEVHAQALEQMLSGEHLSRPALATGLELVYLVLVGGALAWLIGRLGAIGAAAIGAAAVLAVFASSWLAYTNAGYLLDPVYPSIALLLVYLATSLTGYIATERERSRVRSAFGHYVAAPLVEELARNHDKLKLGGETREVTVLFADVRGFTGIAEGLTAEGLIAFLNRLFTPLSDIILENRGTIDKFMGDAVMAFWNAPLLDDAHATNACRAALRMQEQLERLNALWAAEAAAGGVTAPRVQLGIGLNTGDCCVGNVGSPQRFDYSILGDVVNIASRLEGETKAYGAPIIVGEQTALAAPRLAFLELASVKVRGKERPERIFALIGDEAVEASESFARLKGAHAHLLAAVATDDAKGARAALAECAELGGAPLARLYEHYHRQLERQPASIDA</sequence>
<dbReference type="EMBL" id="WMBQ01000001">
    <property type="protein sequence ID" value="MTD93735.1"/>
    <property type="molecule type" value="Genomic_DNA"/>
</dbReference>
<evidence type="ECO:0000259" key="2">
    <source>
        <dbReference type="PROSITE" id="PS50125"/>
    </source>
</evidence>
<dbReference type="InterPro" id="IPR050697">
    <property type="entry name" value="Adenylyl/Guanylyl_Cyclase_3/4"/>
</dbReference>
<keyword evidence="1" id="KW-0812">Transmembrane</keyword>
<evidence type="ECO:0000256" key="1">
    <source>
        <dbReference type="SAM" id="Phobius"/>
    </source>
</evidence>
<protein>
    <submittedName>
        <fullName evidence="3">CHASE2 domain-containing protein</fullName>
    </submittedName>
</protein>
<dbReference type="PROSITE" id="PS50125">
    <property type="entry name" value="GUANYLATE_CYCLASE_2"/>
    <property type="match status" value="1"/>
</dbReference>
<dbReference type="GO" id="GO:0004016">
    <property type="term" value="F:adenylate cyclase activity"/>
    <property type="evidence" value="ECO:0007669"/>
    <property type="project" value="UniProtKB-ARBA"/>
</dbReference>
<dbReference type="SUPFAM" id="SSF55073">
    <property type="entry name" value="Nucleotide cyclase"/>
    <property type="match status" value="1"/>
</dbReference>
<dbReference type="InterPro" id="IPR007890">
    <property type="entry name" value="CHASE2"/>
</dbReference>
<dbReference type="AlphaFoldDB" id="A0A6I3KDY4"/>
<dbReference type="CDD" id="cd07302">
    <property type="entry name" value="CHD"/>
    <property type="match status" value="1"/>
</dbReference>
<evidence type="ECO:0000313" key="4">
    <source>
        <dbReference type="Proteomes" id="UP000440694"/>
    </source>
</evidence>
<dbReference type="InterPro" id="IPR029787">
    <property type="entry name" value="Nucleotide_cyclase"/>
</dbReference>
<dbReference type="GO" id="GO:0006171">
    <property type="term" value="P:cAMP biosynthetic process"/>
    <property type="evidence" value="ECO:0007669"/>
    <property type="project" value="TreeGrafter"/>
</dbReference>
<dbReference type="Pfam" id="PF05226">
    <property type="entry name" value="CHASE2"/>
    <property type="match status" value="1"/>
</dbReference>
<feature type="transmembrane region" description="Helical" evidence="1">
    <location>
        <begin position="358"/>
        <end position="378"/>
    </location>
</feature>
<dbReference type="SMART" id="SM00044">
    <property type="entry name" value="CYCc"/>
    <property type="match status" value="1"/>
</dbReference>
<dbReference type="PANTHER" id="PTHR43081:SF1">
    <property type="entry name" value="ADENYLATE CYCLASE, TERMINAL-DIFFERENTIATION SPECIFIC"/>
    <property type="match status" value="1"/>
</dbReference>
<keyword evidence="1" id="KW-1133">Transmembrane helix</keyword>
<evidence type="ECO:0000313" key="3">
    <source>
        <dbReference type="EMBL" id="MTD93735.1"/>
    </source>
</evidence>
<reference evidence="3 4" key="1">
    <citation type="submission" date="2019-11" db="EMBL/GenBank/DDBJ databases">
        <title>Identification of a novel strain.</title>
        <authorList>
            <person name="Xu Q."/>
            <person name="Wang G."/>
        </authorList>
    </citation>
    <scope>NUCLEOTIDE SEQUENCE [LARGE SCALE GENOMIC DNA]</scope>
    <source>
        <strain evidence="4">xq</strain>
    </source>
</reference>
<dbReference type="Pfam" id="PF00211">
    <property type="entry name" value="Guanylate_cyc"/>
    <property type="match status" value="1"/>
</dbReference>
<proteinExistence type="predicted"/>
<keyword evidence="1" id="KW-0472">Membrane</keyword>
<comment type="caution">
    <text evidence="3">The sequence shown here is derived from an EMBL/GenBank/DDBJ whole genome shotgun (WGS) entry which is preliminary data.</text>
</comment>
<dbReference type="GO" id="GO:0035556">
    <property type="term" value="P:intracellular signal transduction"/>
    <property type="evidence" value="ECO:0007669"/>
    <property type="project" value="InterPro"/>
</dbReference>
<name>A0A6I3KDY4_9HYPH</name>
<dbReference type="PANTHER" id="PTHR43081">
    <property type="entry name" value="ADENYLATE CYCLASE, TERMINAL-DIFFERENTIATION SPECIFIC-RELATED"/>
    <property type="match status" value="1"/>
</dbReference>
<dbReference type="InterPro" id="IPR001054">
    <property type="entry name" value="A/G_cyclase"/>
</dbReference>
<gene>
    <name evidence="3" type="ORF">GIW81_05235</name>
</gene>
<accession>A0A6I3KDY4</accession>
<feature type="transmembrane region" description="Helical" evidence="1">
    <location>
        <begin position="385"/>
        <end position="404"/>
    </location>
</feature>
<feature type="domain" description="Guanylate cyclase" evidence="2">
    <location>
        <begin position="477"/>
        <end position="615"/>
    </location>
</feature>